<dbReference type="AlphaFoldDB" id="X1A8D0"/>
<organism evidence="1">
    <name type="scientific">marine sediment metagenome</name>
    <dbReference type="NCBI Taxonomy" id="412755"/>
    <lineage>
        <taxon>unclassified sequences</taxon>
        <taxon>metagenomes</taxon>
        <taxon>ecological metagenomes</taxon>
    </lineage>
</organism>
<reference evidence="1" key="1">
    <citation type="journal article" date="2014" name="Front. Microbiol.">
        <title>High frequency of phylogenetically diverse reductive dehalogenase-homologous genes in deep subseafloor sedimentary metagenomes.</title>
        <authorList>
            <person name="Kawai M."/>
            <person name="Futagami T."/>
            <person name="Toyoda A."/>
            <person name="Takaki Y."/>
            <person name="Nishi S."/>
            <person name="Hori S."/>
            <person name="Arai W."/>
            <person name="Tsubouchi T."/>
            <person name="Morono Y."/>
            <person name="Uchiyama I."/>
            <person name="Ito T."/>
            <person name="Fujiyama A."/>
            <person name="Inagaki F."/>
            <person name="Takami H."/>
        </authorList>
    </citation>
    <scope>NUCLEOTIDE SEQUENCE</scope>
    <source>
        <strain evidence="1">Expedition CK06-06</strain>
    </source>
</reference>
<accession>X1A8D0</accession>
<protein>
    <submittedName>
        <fullName evidence="1">Uncharacterized protein</fullName>
    </submittedName>
</protein>
<name>X1A8D0_9ZZZZ</name>
<sequence length="30" mass="3283">MIGEFCVIEDRGSIGDGRLIRSHTVIYSGT</sequence>
<proteinExistence type="predicted"/>
<feature type="non-terminal residue" evidence="1">
    <location>
        <position position="30"/>
    </location>
</feature>
<dbReference type="EMBL" id="BART01006015">
    <property type="protein sequence ID" value="GAG56446.1"/>
    <property type="molecule type" value="Genomic_DNA"/>
</dbReference>
<evidence type="ECO:0000313" key="1">
    <source>
        <dbReference type="EMBL" id="GAG56446.1"/>
    </source>
</evidence>
<comment type="caution">
    <text evidence="1">The sequence shown here is derived from an EMBL/GenBank/DDBJ whole genome shotgun (WGS) entry which is preliminary data.</text>
</comment>
<gene>
    <name evidence="1" type="ORF">S01H4_13671</name>
</gene>